<dbReference type="InterPro" id="IPR017978">
    <property type="entry name" value="GPCR_3_C"/>
</dbReference>
<keyword evidence="6 11" id="KW-0472">Membrane</keyword>
<evidence type="ECO:0000256" key="1">
    <source>
        <dbReference type="ARBA" id="ARBA00004651"/>
    </source>
</evidence>
<dbReference type="PANTHER" id="PTHR10519">
    <property type="entry name" value="GABA-B RECEPTOR"/>
    <property type="match status" value="1"/>
</dbReference>
<dbReference type="PRINTS" id="PR01176">
    <property type="entry name" value="GABABRECEPTR"/>
</dbReference>
<dbReference type="PaxDb" id="67767-A0A0J7KS90"/>
<dbReference type="PROSITE" id="PS50259">
    <property type="entry name" value="G_PROTEIN_RECEP_F3_4"/>
    <property type="match status" value="1"/>
</dbReference>
<keyword evidence="14" id="KW-1185">Reference proteome</keyword>
<dbReference type="InterPro" id="IPR017979">
    <property type="entry name" value="GPCR_3_CS"/>
</dbReference>
<organism evidence="13 14">
    <name type="scientific">Lasius niger</name>
    <name type="common">Black garden ant</name>
    <dbReference type="NCBI Taxonomy" id="67767"/>
    <lineage>
        <taxon>Eukaryota</taxon>
        <taxon>Metazoa</taxon>
        <taxon>Ecdysozoa</taxon>
        <taxon>Arthropoda</taxon>
        <taxon>Hexapoda</taxon>
        <taxon>Insecta</taxon>
        <taxon>Pterygota</taxon>
        <taxon>Neoptera</taxon>
        <taxon>Endopterygota</taxon>
        <taxon>Hymenoptera</taxon>
        <taxon>Apocrita</taxon>
        <taxon>Aculeata</taxon>
        <taxon>Formicoidea</taxon>
        <taxon>Formicidae</taxon>
        <taxon>Formicinae</taxon>
        <taxon>Lasius</taxon>
        <taxon>Lasius</taxon>
    </lineage>
</organism>
<evidence type="ECO:0000256" key="10">
    <source>
        <dbReference type="SAM" id="MobiDB-lite"/>
    </source>
</evidence>
<evidence type="ECO:0000256" key="11">
    <source>
        <dbReference type="SAM" id="Phobius"/>
    </source>
</evidence>
<dbReference type="EMBL" id="LBMM01003707">
    <property type="protein sequence ID" value="KMQ93218.1"/>
    <property type="molecule type" value="Genomic_DNA"/>
</dbReference>
<feature type="region of interest" description="Disordered" evidence="10">
    <location>
        <begin position="335"/>
        <end position="382"/>
    </location>
</feature>
<feature type="transmembrane region" description="Helical" evidence="11">
    <location>
        <begin position="169"/>
        <end position="191"/>
    </location>
</feature>
<evidence type="ECO:0000256" key="8">
    <source>
        <dbReference type="ARBA" id="ARBA00023180"/>
    </source>
</evidence>
<feature type="domain" description="G-protein coupled receptors family 3 profile" evidence="12">
    <location>
        <begin position="1"/>
        <end position="213"/>
    </location>
</feature>
<dbReference type="AlphaFoldDB" id="A0A0J7KS90"/>
<feature type="transmembrane region" description="Helical" evidence="11">
    <location>
        <begin position="38"/>
        <end position="59"/>
    </location>
</feature>
<feature type="region of interest" description="Disordered" evidence="10">
    <location>
        <begin position="289"/>
        <end position="309"/>
    </location>
</feature>
<comment type="caution">
    <text evidence="13">The sequence shown here is derived from an EMBL/GenBank/DDBJ whole genome shotgun (WGS) entry which is preliminary data.</text>
</comment>
<sequence>MSSPHLNNLIIIGCMLTYSSVIFLGLDSQLSSVAAFPYICTARAWLLMAGFSLAFGSMFSKTWRVHSIFTDVKLNKKVIKDYQLFMVVGILLAVDLTIMTTWQIADPFYRAIKQMEPYIFGAFLAWETRHVSIPALNDSKYVGMSVYNVVIMCVTGAAISFVLTDKQDAMFIMLAVFIIFCSTATLCLVFIPKGFLKRMGEETVSETQETVDTLPVPKPEEAVKREGPSVTTETTDVSICSLNSSTVSQPEGDYVNVDQVTKKRASITKATSITIDNERVAVTAQAIEESSSPGAETTMDAFPPPPLPSTTMTIAMTTTTMTTTTTATVLTTTHSRHTCGADASRRKSASDGTSKASEPMLLMRNRSQEPLPNDAATTTTTTTTRYDFVPPVVEESDSVILEETEIARHVCRVRRRSKDERRAKLSTPPPTKNVSFGELHEQSYIEQVIMPFPLPYVPNHRHAGDSAVNVSKMYSAVSDGELLDLTILPIFQKLLTERHKSTARRGYRSNIASCPNISIKCDIVEYL</sequence>
<accession>A0A0J7KS90</accession>
<proteinExistence type="predicted"/>
<reference evidence="13 14" key="1">
    <citation type="submission" date="2015-04" db="EMBL/GenBank/DDBJ databases">
        <title>Lasius niger genome sequencing.</title>
        <authorList>
            <person name="Konorov E.A."/>
            <person name="Nikitin M.A."/>
            <person name="Kirill M.V."/>
            <person name="Chang P."/>
        </authorList>
    </citation>
    <scope>NUCLEOTIDE SEQUENCE [LARGE SCALE GENOMIC DNA]</scope>
    <source>
        <tissue evidence="13">Whole</tissue>
    </source>
</reference>
<keyword evidence="2" id="KW-1003">Cell membrane</keyword>
<keyword evidence="7 13" id="KW-0675">Receptor</keyword>
<keyword evidence="4 11" id="KW-1133">Transmembrane helix</keyword>
<dbReference type="InterPro" id="IPR002455">
    <property type="entry name" value="GPCR3_GABA-B"/>
</dbReference>
<feature type="transmembrane region" description="Helical" evidence="11">
    <location>
        <begin position="82"/>
        <end position="105"/>
    </location>
</feature>
<evidence type="ECO:0000256" key="3">
    <source>
        <dbReference type="ARBA" id="ARBA00022692"/>
    </source>
</evidence>
<evidence type="ECO:0000313" key="14">
    <source>
        <dbReference type="Proteomes" id="UP000036403"/>
    </source>
</evidence>
<evidence type="ECO:0000256" key="7">
    <source>
        <dbReference type="ARBA" id="ARBA00023170"/>
    </source>
</evidence>
<keyword evidence="5" id="KW-0297">G-protein coupled receptor</keyword>
<feature type="transmembrane region" description="Helical" evidence="11">
    <location>
        <begin position="6"/>
        <end position="26"/>
    </location>
</feature>
<dbReference type="STRING" id="67767.A0A0J7KS90"/>
<gene>
    <name evidence="13" type="ORF">RF55_6690</name>
</gene>
<protein>
    <submittedName>
        <fullName evidence="13">Gamma-aminobutyric acid type b receptor subunit 2-like protein</fullName>
    </submittedName>
</protein>
<keyword evidence="9" id="KW-0807">Transducer</keyword>
<evidence type="ECO:0000259" key="12">
    <source>
        <dbReference type="PROSITE" id="PS50259"/>
    </source>
</evidence>
<dbReference type="GO" id="GO:0007214">
    <property type="term" value="P:gamma-aminobutyric acid signaling pathway"/>
    <property type="evidence" value="ECO:0007669"/>
    <property type="project" value="TreeGrafter"/>
</dbReference>
<evidence type="ECO:0000256" key="2">
    <source>
        <dbReference type="ARBA" id="ARBA00022475"/>
    </source>
</evidence>
<dbReference type="GO" id="GO:0004965">
    <property type="term" value="F:G protein-coupled GABA receptor activity"/>
    <property type="evidence" value="ECO:0007669"/>
    <property type="project" value="InterPro"/>
</dbReference>
<evidence type="ECO:0000256" key="9">
    <source>
        <dbReference type="ARBA" id="ARBA00023224"/>
    </source>
</evidence>
<dbReference type="GO" id="GO:0038039">
    <property type="term" value="C:G protein-coupled receptor heterodimeric complex"/>
    <property type="evidence" value="ECO:0007669"/>
    <property type="project" value="TreeGrafter"/>
</dbReference>
<feature type="transmembrane region" description="Helical" evidence="11">
    <location>
        <begin position="146"/>
        <end position="163"/>
    </location>
</feature>
<dbReference type="Proteomes" id="UP000036403">
    <property type="component" value="Unassembled WGS sequence"/>
</dbReference>
<name>A0A0J7KS90_LASNI</name>
<dbReference type="PROSITE" id="PS00981">
    <property type="entry name" value="G_PROTEIN_RECEP_F3_3"/>
    <property type="match status" value="1"/>
</dbReference>
<dbReference type="PANTHER" id="PTHR10519:SF74">
    <property type="entry name" value="GAMMA-AMINOBUTYRIC ACID TYPE B RECEPTOR SUBUNIT 2"/>
    <property type="match status" value="1"/>
</dbReference>
<keyword evidence="3 11" id="KW-0812">Transmembrane</keyword>
<evidence type="ECO:0000256" key="6">
    <source>
        <dbReference type="ARBA" id="ARBA00023136"/>
    </source>
</evidence>
<dbReference type="OrthoDB" id="2150267at2759"/>
<comment type="subcellular location">
    <subcellularLocation>
        <location evidence="1">Cell membrane</location>
        <topology evidence="1">Multi-pass membrane protein</topology>
    </subcellularLocation>
</comment>
<keyword evidence="8" id="KW-0325">Glycoprotein</keyword>
<evidence type="ECO:0000256" key="5">
    <source>
        <dbReference type="ARBA" id="ARBA00023040"/>
    </source>
</evidence>
<evidence type="ECO:0000256" key="4">
    <source>
        <dbReference type="ARBA" id="ARBA00022989"/>
    </source>
</evidence>
<dbReference type="Pfam" id="PF00003">
    <property type="entry name" value="7tm_3"/>
    <property type="match status" value="1"/>
</dbReference>
<evidence type="ECO:0000313" key="13">
    <source>
        <dbReference type="EMBL" id="KMQ93218.1"/>
    </source>
</evidence>